<dbReference type="Gene3D" id="1.10.10.60">
    <property type="entry name" value="Homeodomain-like"/>
    <property type="match status" value="2"/>
</dbReference>
<evidence type="ECO:0000256" key="4">
    <source>
        <dbReference type="SAM" id="MobiDB-lite"/>
    </source>
</evidence>
<reference evidence="6 7" key="1">
    <citation type="journal article" date="2021" name="Environ. Microbiol.">
        <title>Genetic insights into the dark matter of the mammalian gut microbiota through targeted genome reconstruction.</title>
        <authorList>
            <person name="Lugli G.A."/>
            <person name="Alessandri G."/>
            <person name="Milani C."/>
            <person name="Viappiani A."/>
            <person name="Fontana F."/>
            <person name="Tarracchini C."/>
            <person name="Mancabelli L."/>
            <person name="Argentini C."/>
            <person name="Ruiz L."/>
            <person name="Margolles A."/>
            <person name="van Sinderen D."/>
            <person name="Turroni F."/>
            <person name="Ventura M."/>
        </authorList>
    </citation>
    <scope>NUCLEOTIDE SEQUENCE [LARGE SCALE GENOMIC DNA]</scope>
    <source>
        <strain evidence="6 7">MA2</strain>
    </source>
</reference>
<evidence type="ECO:0000256" key="3">
    <source>
        <dbReference type="ARBA" id="ARBA00023163"/>
    </source>
</evidence>
<gene>
    <name evidence="6" type="ORF">JS528_00460</name>
</gene>
<feature type="domain" description="HTH araC/xylS-type" evidence="5">
    <location>
        <begin position="252"/>
        <end position="350"/>
    </location>
</feature>
<dbReference type="PRINTS" id="PR00032">
    <property type="entry name" value="HTHARAC"/>
</dbReference>
<keyword evidence="7" id="KW-1185">Reference proteome</keyword>
<dbReference type="PROSITE" id="PS00041">
    <property type="entry name" value="HTH_ARAC_FAMILY_1"/>
    <property type="match status" value="1"/>
</dbReference>
<sequence>MAHGCGDTEEPGTKRISVLSDLSERVPYAIPGLPIYARRDALSIFADYRCACHWHRDLEFVRVISGEMRYFVNGRVTLLRPGEGMVVNSSRLHYGFSPERRDAWFSCAVIGPSIVEGIASQVRVRCERAFAQDMDDFLLLSPEVEWQRDVLMGVDRLITQMRGDRHPSMGSAWREHDRADDLTDLDPLPAVMTAIDLYDRVLDRFRPACGDEGTDAGDDDARAGDGTGTNGTGGASGGRRDGMDQRNRIVVLEMTGMVQSRFAEPLGLDDIAAAGAVSRSRCCALFKRYVGRTPNEYLTDRRIEEAKRLLCETDGAVAEIGRACGFSSSSYFINVFRRRLGVTPREYRARR</sequence>
<dbReference type="SUPFAM" id="SSF46689">
    <property type="entry name" value="Homeodomain-like"/>
    <property type="match status" value="2"/>
</dbReference>
<dbReference type="SUPFAM" id="SSF51182">
    <property type="entry name" value="RmlC-like cupins"/>
    <property type="match status" value="1"/>
</dbReference>
<dbReference type="InterPro" id="IPR009057">
    <property type="entry name" value="Homeodomain-like_sf"/>
</dbReference>
<dbReference type="InterPro" id="IPR050204">
    <property type="entry name" value="AraC_XylS_family_regulators"/>
</dbReference>
<protein>
    <submittedName>
        <fullName evidence="6">Helix-turn-helix domain-containing protein</fullName>
    </submittedName>
</protein>
<dbReference type="Proteomes" id="UP000773064">
    <property type="component" value="Unassembled WGS sequence"/>
</dbReference>
<dbReference type="PANTHER" id="PTHR46796">
    <property type="entry name" value="HTH-TYPE TRANSCRIPTIONAL ACTIVATOR RHAS-RELATED"/>
    <property type="match status" value="1"/>
</dbReference>
<feature type="region of interest" description="Disordered" evidence="4">
    <location>
        <begin position="211"/>
        <end position="242"/>
    </location>
</feature>
<evidence type="ECO:0000259" key="5">
    <source>
        <dbReference type="PROSITE" id="PS01124"/>
    </source>
</evidence>
<proteinExistence type="predicted"/>
<evidence type="ECO:0000313" key="7">
    <source>
        <dbReference type="Proteomes" id="UP000773064"/>
    </source>
</evidence>
<dbReference type="Pfam" id="PF12833">
    <property type="entry name" value="HTH_18"/>
    <property type="match status" value="1"/>
</dbReference>
<evidence type="ECO:0000256" key="1">
    <source>
        <dbReference type="ARBA" id="ARBA00023015"/>
    </source>
</evidence>
<dbReference type="SMART" id="SM00342">
    <property type="entry name" value="HTH_ARAC"/>
    <property type="match status" value="1"/>
</dbReference>
<evidence type="ECO:0000313" key="6">
    <source>
        <dbReference type="EMBL" id="MBT1171853.1"/>
    </source>
</evidence>
<dbReference type="PROSITE" id="PS01124">
    <property type="entry name" value="HTH_ARAC_FAMILY_2"/>
    <property type="match status" value="1"/>
</dbReference>
<dbReference type="EMBL" id="JAFEJS010000001">
    <property type="protein sequence ID" value="MBT1171853.1"/>
    <property type="molecule type" value="Genomic_DNA"/>
</dbReference>
<feature type="compositionally biased region" description="Gly residues" evidence="4">
    <location>
        <begin position="225"/>
        <end position="237"/>
    </location>
</feature>
<evidence type="ECO:0000256" key="2">
    <source>
        <dbReference type="ARBA" id="ARBA00023125"/>
    </source>
</evidence>
<dbReference type="InterPro" id="IPR018062">
    <property type="entry name" value="HTH_AraC-typ_CS"/>
</dbReference>
<dbReference type="PANTHER" id="PTHR46796:SF6">
    <property type="entry name" value="ARAC SUBFAMILY"/>
    <property type="match status" value="1"/>
</dbReference>
<dbReference type="InterPro" id="IPR018060">
    <property type="entry name" value="HTH_AraC"/>
</dbReference>
<keyword evidence="2" id="KW-0238">DNA-binding</keyword>
<name>A0ABS5ULU9_9BIFI</name>
<keyword evidence="1" id="KW-0805">Transcription regulation</keyword>
<comment type="caution">
    <text evidence="6">The sequence shown here is derived from an EMBL/GenBank/DDBJ whole genome shotgun (WGS) entry which is preliminary data.</text>
</comment>
<dbReference type="Pfam" id="PF07883">
    <property type="entry name" value="Cupin_2"/>
    <property type="match status" value="1"/>
</dbReference>
<dbReference type="InterPro" id="IPR013096">
    <property type="entry name" value="Cupin_2"/>
</dbReference>
<keyword evidence="3" id="KW-0804">Transcription</keyword>
<dbReference type="InterPro" id="IPR011051">
    <property type="entry name" value="RmlC_Cupin_sf"/>
</dbReference>
<organism evidence="6 7">
    <name type="scientific">Bifidobacterium santillanense</name>
    <dbReference type="NCBI Taxonomy" id="2809028"/>
    <lineage>
        <taxon>Bacteria</taxon>
        <taxon>Bacillati</taxon>
        <taxon>Actinomycetota</taxon>
        <taxon>Actinomycetes</taxon>
        <taxon>Bifidobacteriales</taxon>
        <taxon>Bifidobacteriaceae</taxon>
        <taxon>Bifidobacterium</taxon>
    </lineage>
</organism>
<dbReference type="InterPro" id="IPR014710">
    <property type="entry name" value="RmlC-like_jellyroll"/>
</dbReference>
<dbReference type="InterPro" id="IPR020449">
    <property type="entry name" value="Tscrpt_reg_AraC-type_HTH"/>
</dbReference>
<accession>A0ABS5ULU9</accession>
<dbReference type="Gene3D" id="2.60.120.10">
    <property type="entry name" value="Jelly Rolls"/>
    <property type="match status" value="1"/>
</dbReference>